<sequence length="212" mass="24214">MQSTSFRLSKELLNQARNRLLEFQEEKMEANEDMKPIIIKENVLAKPTSIIAELSESFLLAFVWSMGKIIAYEVPLTSHGAVAGRIALLIYHIQLWLLKLATARQPLVYMIFRQATFLTNTTHQIYLAIKLFFHASEWYEGNARIALPTRISYEYQFDNITNVGFSTTECNAPGIPNYQLHIPAVELFNGASVGIPDAAVYGFYLDLWNYKI</sequence>
<keyword evidence="1" id="KW-0175">Coiled coil</keyword>
<name>A0A9N8VA65_9GLOM</name>
<accession>A0A9N8VA65</accession>
<reference evidence="2" key="1">
    <citation type="submission" date="2021-06" db="EMBL/GenBank/DDBJ databases">
        <authorList>
            <person name="Kallberg Y."/>
            <person name="Tangrot J."/>
            <person name="Rosling A."/>
        </authorList>
    </citation>
    <scope>NUCLEOTIDE SEQUENCE</scope>
    <source>
        <strain evidence="2">UK204</strain>
    </source>
</reference>
<evidence type="ECO:0000313" key="2">
    <source>
        <dbReference type="EMBL" id="CAG8440220.1"/>
    </source>
</evidence>
<protein>
    <submittedName>
        <fullName evidence="2">6314_t:CDS:1</fullName>
    </submittedName>
</protein>
<comment type="caution">
    <text evidence="2">The sequence shown here is derived from an EMBL/GenBank/DDBJ whole genome shotgun (WGS) entry which is preliminary data.</text>
</comment>
<evidence type="ECO:0000256" key="1">
    <source>
        <dbReference type="SAM" id="Coils"/>
    </source>
</evidence>
<dbReference type="AlphaFoldDB" id="A0A9N8VA65"/>
<keyword evidence="3" id="KW-1185">Reference proteome</keyword>
<gene>
    <name evidence="2" type="ORF">FCALED_LOCUS468</name>
</gene>
<organism evidence="2 3">
    <name type="scientific">Funneliformis caledonium</name>
    <dbReference type="NCBI Taxonomy" id="1117310"/>
    <lineage>
        <taxon>Eukaryota</taxon>
        <taxon>Fungi</taxon>
        <taxon>Fungi incertae sedis</taxon>
        <taxon>Mucoromycota</taxon>
        <taxon>Glomeromycotina</taxon>
        <taxon>Glomeromycetes</taxon>
        <taxon>Glomerales</taxon>
        <taxon>Glomeraceae</taxon>
        <taxon>Funneliformis</taxon>
    </lineage>
</organism>
<feature type="coiled-coil region" evidence="1">
    <location>
        <begin position="6"/>
        <end position="33"/>
    </location>
</feature>
<dbReference type="EMBL" id="CAJVPQ010000046">
    <property type="protein sequence ID" value="CAG8440220.1"/>
    <property type="molecule type" value="Genomic_DNA"/>
</dbReference>
<dbReference type="OrthoDB" id="2409800at2759"/>
<evidence type="ECO:0000313" key="3">
    <source>
        <dbReference type="Proteomes" id="UP000789570"/>
    </source>
</evidence>
<proteinExistence type="predicted"/>
<dbReference type="Proteomes" id="UP000789570">
    <property type="component" value="Unassembled WGS sequence"/>
</dbReference>